<dbReference type="Pfam" id="PF01035">
    <property type="entry name" value="DNA_binding_1"/>
    <property type="match status" value="1"/>
</dbReference>
<keyword evidence="2 8" id="KW-0489">Methyltransferase</keyword>
<evidence type="ECO:0000313" key="8">
    <source>
        <dbReference type="EMBL" id="GIJ50085.1"/>
    </source>
</evidence>
<evidence type="ECO:0000256" key="2">
    <source>
        <dbReference type="ARBA" id="ARBA00022603"/>
    </source>
</evidence>
<evidence type="ECO:0000256" key="4">
    <source>
        <dbReference type="ARBA" id="ARBA00022763"/>
    </source>
</evidence>
<evidence type="ECO:0000256" key="3">
    <source>
        <dbReference type="ARBA" id="ARBA00022679"/>
    </source>
</evidence>
<dbReference type="InterPro" id="IPR036217">
    <property type="entry name" value="MethylDNA_cys_MeTrfase_DNAb"/>
</dbReference>
<comment type="catalytic activity">
    <reaction evidence="1">
        <text>a 4-O-methyl-thymidine in DNA + L-cysteinyl-[protein] = a thymidine in DNA + S-methyl-L-cysteinyl-[protein]</text>
        <dbReference type="Rhea" id="RHEA:53428"/>
        <dbReference type="Rhea" id="RHEA-COMP:10131"/>
        <dbReference type="Rhea" id="RHEA-COMP:10132"/>
        <dbReference type="Rhea" id="RHEA-COMP:13555"/>
        <dbReference type="Rhea" id="RHEA-COMP:13556"/>
        <dbReference type="ChEBI" id="CHEBI:29950"/>
        <dbReference type="ChEBI" id="CHEBI:82612"/>
        <dbReference type="ChEBI" id="CHEBI:137386"/>
        <dbReference type="ChEBI" id="CHEBI:137387"/>
        <dbReference type="EC" id="2.1.1.63"/>
    </reaction>
</comment>
<evidence type="ECO:0000259" key="7">
    <source>
        <dbReference type="Pfam" id="PF01035"/>
    </source>
</evidence>
<dbReference type="GO" id="GO:0032259">
    <property type="term" value="P:methylation"/>
    <property type="evidence" value="ECO:0007669"/>
    <property type="project" value="UniProtKB-KW"/>
</dbReference>
<evidence type="ECO:0000256" key="1">
    <source>
        <dbReference type="ARBA" id="ARBA00001286"/>
    </source>
</evidence>
<proteinExistence type="predicted"/>
<name>A0A8J3YUJ0_9ACTN</name>
<keyword evidence="9" id="KW-1185">Reference proteome</keyword>
<dbReference type="PANTHER" id="PTHR10815:SF13">
    <property type="entry name" value="METHYLATED-DNA--PROTEIN-CYSTEINE METHYLTRANSFERASE"/>
    <property type="match status" value="1"/>
</dbReference>
<dbReference type="RefSeq" id="WP_203903535.1">
    <property type="nucleotide sequence ID" value="NZ_BOPF01000033.1"/>
</dbReference>
<dbReference type="Gene3D" id="1.10.10.10">
    <property type="entry name" value="Winged helix-like DNA-binding domain superfamily/Winged helix DNA-binding domain"/>
    <property type="match status" value="1"/>
</dbReference>
<dbReference type="PROSITE" id="PS00374">
    <property type="entry name" value="MGMT"/>
    <property type="match status" value="1"/>
</dbReference>
<reference evidence="8" key="1">
    <citation type="submission" date="2021-01" db="EMBL/GenBank/DDBJ databases">
        <title>Whole genome shotgun sequence of Virgisporangium aliadipatigenens NBRC 105644.</title>
        <authorList>
            <person name="Komaki H."/>
            <person name="Tamura T."/>
        </authorList>
    </citation>
    <scope>NUCLEOTIDE SEQUENCE</scope>
    <source>
        <strain evidence="8">NBRC 105644</strain>
    </source>
</reference>
<comment type="caution">
    <text evidence="8">The sequence shown here is derived from an EMBL/GenBank/DDBJ whole genome shotgun (WGS) entry which is preliminary data.</text>
</comment>
<feature type="domain" description="Methylated-DNA-[protein]-cysteine S-methyltransferase DNA binding" evidence="7">
    <location>
        <begin position="82"/>
        <end position="160"/>
    </location>
</feature>
<dbReference type="InterPro" id="IPR001497">
    <property type="entry name" value="MethylDNA_cys_MeTrfase_AS"/>
</dbReference>
<gene>
    <name evidence="8" type="ORF">Val02_69710</name>
</gene>
<protein>
    <submittedName>
        <fullName evidence="8">Putative methylated-DNA:protein-cysteine methyltransferase</fullName>
    </submittedName>
</protein>
<dbReference type="Proteomes" id="UP000619260">
    <property type="component" value="Unassembled WGS sequence"/>
</dbReference>
<dbReference type="PANTHER" id="PTHR10815">
    <property type="entry name" value="METHYLATED-DNA--PROTEIN-CYSTEINE METHYLTRANSFERASE"/>
    <property type="match status" value="1"/>
</dbReference>
<keyword evidence="3" id="KW-0808">Transferase</keyword>
<evidence type="ECO:0000313" key="9">
    <source>
        <dbReference type="Proteomes" id="UP000619260"/>
    </source>
</evidence>
<organism evidence="8 9">
    <name type="scientific">Virgisporangium aliadipatigenens</name>
    <dbReference type="NCBI Taxonomy" id="741659"/>
    <lineage>
        <taxon>Bacteria</taxon>
        <taxon>Bacillati</taxon>
        <taxon>Actinomycetota</taxon>
        <taxon>Actinomycetes</taxon>
        <taxon>Micromonosporales</taxon>
        <taxon>Micromonosporaceae</taxon>
        <taxon>Virgisporangium</taxon>
    </lineage>
</organism>
<evidence type="ECO:0000256" key="6">
    <source>
        <dbReference type="ARBA" id="ARBA00049348"/>
    </source>
</evidence>
<accession>A0A8J3YUJ0</accession>
<comment type="catalytic activity">
    <reaction evidence="6">
        <text>a 6-O-methyl-2'-deoxyguanosine in DNA + L-cysteinyl-[protein] = S-methyl-L-cysteinyl-[protein] + a 2'-deoxyguanosine in DNA</text>
        <dbReference type="Rhea" id="RHEA:24000"/>
        <dbReference type="Rhea" id="RHEA-COMP:10131"/>
        <dbReference type="Rhea" id="RHEA-COMP:10132"/>
        <dbReference type="Rhea" id="RHEA-COMP:11367"/>
        <dbReference type="Rhea" id="RHEA-COMP:11368"/>
        <dbReference type="ChEBI" id="CHEBI:29950"/>
        <dbReference type="ChEBI" id="CHEBI:82612"/>
        <dbReference type="ChEBI" id="CHEBI:85445"/>
        <dbReference type="ChEBI" id="CHEBI:85448"/>
        <dbReference type="EC" id="2.1.1.63"/>
    </reaction>
</comment>
<keyword evidence="5" id="KW-0234">DNA repair</keyword>
<dbReference type="InterPro" id="IPR014048">
    <property type="entry name" value="MethylDNA_cys_MeTrfase_DNA-bd"/>
</dbReference>
<dbReference type="GO" id="GO:0006281">
    <property type="term" value="P:DNA repair"/>
    <property type="evidence" value="ECO:0007669"/>
    <property type="project" value="UniProtKB-KW"/>
</dbReference>
<dbReference type="CDD" id="cd06445">
    <property type="entry name" value="ATase"/>
    <property type="match status" value="1"/>
</dbReference>
<dbReference type="NCBIfam" id="TIGR00589">
    <property type="entry name" value="ogt"/>
    <property type="match status" value="1"/>
</dbReference>
<dbReference type="InterPro" id="IPR036388">
    <property type="entry name" value="WH-like_DNA-bd_sf"/>
</dbReference>
<dbReference type="AlphaFoldDB" id="A0A8J3YUJ0"/>
<dbReference type="SUPFAM" id="SSF46767">
    <property type="entry name" value="Methylated DNA-protein cysteine methyltransferase, C-terminal domain"/>
    <property type="match status" value="1"/>
</dbReference>
<keyword evidence="4" id="KW-0227">DNA damage</keyword>
<sequence length="170" mass="18246">MNTYMSTVDTPAGPFTLVVDDEAVLASGWTSTVDDLLHLNTATAQPEQRAELGQFTKAVIAYHDGDLGAVDDIPVRQRGGPFLSTAWDALRRVDPGVPVTYTELAARAGNPAAVRAAAMACARNAAALFVPCHRIIRTDGTLGGFRWGLPVKRWLLDHESHPSNGAQRLV</sequence>
<dbReference type="EMBL" id="BOPF01000033">
    <property type="protein sequence ID" value="GIJ50085.1"/>
    <property type="molecule type" value="Genomic_DNA"/>
</dbReference>
<dbReference type="GO" id="GO:0003908">
    <property type="term" value="F:methylated-DNA-[protein]-cysteine S-methyltransferase activity"/>
    <property type="evidence" value="ECO:0007669"/>
    <property type="project" value="UniProtKB-EC"/>
</dbReference>
<evidence type="ECO:0000256" key="5">
    <source>
        <dbReference type="ARBA" id="ARBA00023204"/>
    </source>
</evidence>